<dbReference type="InterPro" id="IPR051470">
    <property type="entry name" value="Thiol:disulfide_interchange"/>
</dbReference>
<dbReference type="Gene3D" id="3.10.450.70">
    <property type="entry name" value="Disulphide bond isomerase, DsbC/G, N-terminal"/>
    <property type="match status" value="1"/>
</dbReference>
<feature type="region of interest" description="Disordered" evidence="8">
    <location>
        <begin position="29"/>
        <end position="80"/>
    </location>
</feature>
<feature type="signal peptide" evidence="7">
    <location>
        <begin position="1"/>
        <end position="24"/>
    </location>
</feature>
<dbReference type="SUPFAM" id="SSF54423">
    <property type="entry name" value="DsbC/DsbG N-terminal domain-like"/>
    <property type="match status" value="1"/>
</dbReference>
<dbReference type="CDD" id="cd03020">
    <property type="entry name" value="DsbA_DsbC_DsbG"/>
    <property type="match status" value="1"/>
</dbReference>
<comment type="function">
    <text evidence="7">Required for disulfide bond formation in some periplasmic proteins. Acts by transferring its disulfide bond to other proteins and is reduced in the process.</text>
</comment>
<feature type="chain" id="PRO_5011834795" description="Thiol:disulfide interchange protein" evidence="7">
    <location>
        <begin position="25"/>
        <end position="292"/>
    </location>
</feature>
<dbReference type="PANTHER" id="PTHR35272">
    <property type="entry name" value="THIOL:DISULFIDE INTERCHANGE PROTEIN DSBC-RELATED"/>
    <property type="match status" value="1"/>
</dbReference>
<organism evidence="11 12">
    <name type="scientific">Bordetella genomosp. 10</name>
    <dbReference type="NCBI Taxonomy" id="1416804"/>
    <lineage>
        <taxon>Bacteria</taxon>
        <taxon>Pseudomonadati</taxon>
        <taxon>Pseudomonadota</taxon>
        <taxon>Betaproteobacteria</taxon>
        <taxon>Burkholderiales</taxon>
        <taxon>Alcaligenaceae</taxon>
        <taxon>Bordetella</taxon>
    </lineage>
</organism>
<evidence type="ECO:0000256" key="6">
    <source>
        <dbReference type="ARBA" id="ARBA00023284"/>
    </source>
</evidence>
<evidence type="ECO:0000259" key="9">
    <source>
        <dbReference type="Pfam" id="PF10411"/>
    </source>
</evidence>
<evidence type="ECO:0000256" key="1">
    <source>
        <dbReference type="ARBA" id="ARBA00004418"/>
    </source>
</evidence>
<evidence type="ECO:0000313" key="11">
    <source>
        <dbReference type="EMBL" id="OZI31899.1"/>
    </source>
</evidence>
<dbReference type="SUPFAM" id="SSF52833">
    <property type="entry name" value="Thioredoxin-like"/>
    <property type="match status" value="1"/>
</dbReference>
<dbReference type="PANTHER" id="PTHR35272:SF3">
    <property type="entry name" value="THIOL:DISULFIDE INTERCHANGE PROTEIN DSBC"/>
    <property type="match status" value="1"/>
</dbReference>
<dbReference type="GO" id="GO:0042597">
    <property type="term" value="C:periplasmic space"/>
    <property type="evidence" value="ECO:0007669"/>
    <property type="project" value="UniProtKB-SubCell"/>
</dbReference>
<dbReference type="AlphaFoldDB" id="A0A261S3H1"/>
<dbReference type="Pfam" id="PF13098">
    <property type="entry name" value="Thioredoxin_2"/>
    <property type="match status" value="1"/>
</dbReference>
<feature type="domain" description="Disulphide bond isomerase DsbC/G N-terminal" evidence="9">
    <location>
        <begin position="79"/>
        <end position="144"/>
    </location>
</feature>
<accession>A0A261S3H1</accession>
<comment type="subcellular location">
    <subcellularLocation>
        <location evidence="1 7">Periplasm</location>
    </subcellularLocation>
</comment>
<dbReference type="Proteomes" id="UP000216020">
    <property type="component" value="Unassembled WGS sequence"/>
</dbReference>
<dbReference type="OrthoDB" id="12976at2"/>
<keyword evidence="6 7" id="KW-0676">Redox-active center</keyword>
<dbReference type="InterPro" id="IPR012336">
    <property type="entry name" value="Thioredoxin-like_fold"/>
</dbReference>
<dbReference type="InterPro" id="IPR036249">
    <property type="entry name" value="Thioredoxin-like_sf"/>
</dbReference>
<dbReference type="Pfam" id="PF10411">
    <property type="entry name" value="DsbC_N"/>
    <property type="match status" value="1"/>
</dbReference>
<evidence type="ECO:0000313" key="12">
    <source>
        <dbReference type="Proteomes" id="UP000216020"/>
    </source>
</evidence>
<keyword evidence="3 7" id="KW-0732">Signal</keyword>
<evidence type="ECO:0000256" key="2">
    <source>
        <dbReference type="ARBA" id="ARBA00009813"/>
    </source>
</evidence>
<evidence type="ECO:0000259" key="10">
    <source>
        <dbReference type="Pfam" id="PF13098"/>
    </source>
</evidence>
<evidence type="ECO:0000256" key="8">
    <source>
        <dbReference type="SAM" id="MobiDB-lite"/>
    </source>
</evidence>
<evidence type="ECO:0000256" key="3">
    <source>
        <dbReference type="ARBA" id="ARBA00022729"/>
    </source>
</evidence>
<protein>
    <recommendedName>
        <fullName evidence="7">Thiol:disulfide interchange protein</fullName>
    </recommendedName>
</protein>
<feature type="domain" description="Thioredoxin-like fold" evidence="10">
    <location>
        <begin position="169"/>
        <end position="289"/>
    </location>
</feature>
<dbReference type="Gene3D" id="3.40.30.10">
    <property type="entry name" value="Glutaredoxin"/>
    <property type="match status" value="1"/>
</dbReference>
<evidence type="ECO:0000256" key="5">
    <source>
        <dbReference type="ARBA" id="ARBA00023157"/>
    </source>
</evidence>
<dbReference type="InterPro" id="IPR033954">
    <property type="entry name" value="DiS-bond_Isoase_DsbC/G"/>
</dbReference>
<reference evidence="12" key="1">
    <citation type="submission" date="2017-05" db="EMBL/GenBank/DDBJ databases">
        <title>Complete and WGS of Bordetella genogroups.</title>
        <authorList>
            <person name="Spilker T."/>
            <person name="Lipuma J."/>
        </authorList>
    </citation>
    <scope>NUCLEOTIDE SEQUENCE [LARGE SCALE GENOMIC DNA]</scope>
    <source>
        <strain evidence="12">AU16122</strain>
    </source>
</reference>
<evidence type="ECO:0000256" key="4">
    <source>
        <dbReference type="ARBA" id="ARBA00022764"/>
    </source>
</evidence>
<sequence>MNFRCWSAVAALAAALALTAPAQAQDKTVSTQSAGQPAAAGEKVTGTGQAGAPGSKVYGTDRPAPAGAKTVGTSQMRGAADPVDDAVKNRFAQRFPDMQVTAVRRTPYGLFEVQIGMDLVYTNEDVSWVMEGPLIDAATRRDMTRASQEKIGAVPFDQLPLDLAIKQVRGNGARKVAIFEDPNCGYCKQLRHTLEGQTNLTIYTFLYPILAPDSKTKTRDVWCASDKAATWDDWMLHGKTPPTANCNAPVDKLLALGQKLMVRGTPTLFFANGARVSGALPLEELQARLDAK</sequence>
<proteinExistence type="inferred from homology"/>
<keyword evidence="5" id="KW-1015">Disulfide bond</keyword>
<dbReference type="InterPro" id="IPR018950">
    <property type="entry name" value="DiS-bond_isomerase_DsbC/G_N"/>
</dbReference>
<evidence type="ECO:0000256" key="7">
    <source>
        <dbReference type="RuleBase" id="RU364038"/>
    </source>
</evidence>
<gene>
    <name evidence="11" type="ORF">CAL29_29015</name>
</gene>
<comment type="caution">
    <text evidence="11">The sequence shown here is derived from an EMBL/GenBank/DDBJ whole genome shotgun (WGS) entry which is preliminary data.</text>
</comment>
<comment type="similarity">
    <text evidence="2 7">Belongs to the thioredoxin family. DsbC subfamily.</text>
</comment>
<dbReference type="RefSeq" id="WP_094856305.1">
    <property type="nucleotide sequence ID" value="NZ_NEVM01000005.1"/>
</dbReference>
<name>A0A261S3H1_9BORD</name>
<keyword evidence="12" id="KW-1185">Reference proteome</keyword>
<dbReference type="InterPro" id="IPR009094">
    <property type="entry name" value="DiS-bond_isomerase_DsbC/G_N_sf"/>
</dbReference>
<keyword evidence="4 7" id="KW-0574">Periplasm</keyword>
<dbReference type="EMBL" id="NEVM01000005">
    <property type="protein sequence ID" value="OZI31899.1"/>
    <property type="molecule type" value="Genomic_DNA"/>
</dbReference>